<name>A0ABU3S5X7_9HYPH</name>
<keyword evidence="2" id="KW-1185">Reference proteome</keyword>
<accession>A0ABU3S5X7</accession>
<dbReference type="EMBL" id="JAWDID010000011">
    <property type="protein sequence ID" value="MDU0340177.1"/>
    <property type="molecule type" value="Genomic_DNA"/>
</dbReference>
<evidence type="ECO:0000313" key="2">
    <source>
        <dbReference type="Proteomes" id="UP001254257"/>
    </source>
</evidence>
<organism evidence="1 2">
    <name type="scientific">Bosea rubneri</name>
    <dbReference type="NCBI Taxonomy" id="3075434"/>
    <lineage>
        <taxon>Bacteria</taxon>
        <taxon>Pseudomonadati</taxon>
        <taxon>Pseudomonadota</taxon>
        <taxon>Alphaproteobacteria</taxon>
        <taxon>Hyphomicrobiales</taxon>
        <taxon>Boseaceae</taxon>
        <taxon>Bosea</taxon>
    </lineage>
</organism>
<protein>
    <submittedName>
        <fullName evidence="1">Uncharacterized protein</fullName>
    </submittedName>
</protein>
<dbReference type="RefSeq" id="WP_316018050.1">
    <property type="nucleotide sequence ID" value="NZ_JAWDID010000011.1"/>
</dbReference>
<reference evidence="1 2" key="1">
    <citation type="submission" date="2023-09" db="EMBL/GenBank/DDBJ databases">
        <title>Whole genome shotgun sequencing (WGS) of Bosea sp. ZW T0_25, isolated from stored onions (Allium cepa).</title>
        <authorList>
            <person name="Stoll D.A."/>
            <person name="Huch M."/>
        </authorList>
    </citation>
    <scope>NUCLEOTIDE SEQUENCE [LARGE SCALE GENOMIC DNA]</scope>
    <source>
        <strain evidence="1 2">ZW T0_25</strain>
    </source>
</reference>
<comment type="caution">
    <text evidence="1">The sequence shown here is derived from an EMBL/GenBank/DDBJ whole genome shotgun (WGS) entry which is preliminary data.</text>
</comment>
<evidence type="ECO:0000313" key="1">
    <source>
        <dbReference type="EMBL" id="MDU0340177.1"/>
    </source>
</evidence>
<gene>
    <name evidence="1" type="ORF">RKE40_09810</name>
</gene>
<dbReference type="Proteomes" id="UP001254257">
    <property type="component" value="Unassembled WGS sequence"/>
</dbReference>
<proteinExistence type="predicted"/>
<sequence length="40" mass="4777">MYVILHLTKQSLLRLSAFLRWTRDEHAADRPSPRRGQNSR</sequence>